<dbReference type="Proteomes" id="UP000008721">
    <property type="component" value="Chromosome"/>
</dbReference>
<dbReference type="Gene3D" id="3.40.50.300">
    <property type="entry name" value="P-loop containing nucleotide triphosphate hydrolases"/>
    <property type="match status" value="1"/>
</dbReference>
<evidence type="ECO:0000313" key="2">
    <source>
        <dbReference type="EMBL" id="ADR32925.1"/>
    </source>
</evidence>
<dbReference type="KEGG" id="sku:Sulku_0258"/>
<feature type="domain" description="KAP NTPase" evidence="1">
    <location>
        <begin position="118"/>
        <end position="237"/>
    </location>
</feature>
<dbReference type="RefSeq" id="WP_013459122.1">
    <property type="nucleotide sequence ID" value="NC_014762.1"/>
</dbReference>
<accession>E4TY12</accession>
<gene>
    <name evidence="2" type="ordered locus">Sulku_0258</name>
</gene>
<dbReference type="eggNOG" id="COG4928">
    <property type="taxonomic scope" value="Bacteria"/>
</dbReference>
<dbReference type="OrthoDB" id="88903at2"/>
<organism evidence="2 3">
    <name type="scientific">Sulfuricurvum kujiense (strain ATCC BAA-921 / DSM 16994 / JCM 11577 / YK-1)</name>
    <dbReference type="NCBI Taxonomy" id="709032"/>
    <lineage>
        <taxon>Bacteria</taxon>
        <taxon>Pseudomonadati</taxon>
        <taxon>Campylobacterota</taxon>
        <taxon>Epsilonproteobacteria</taxon>
        <taxon>Campylobacterales</taxon>
        <taxon>Sulfurimonadaceae</taxon>
        <taxon>Sulfuricurvum</taxon>
    </lineage>
</organism>
<dbReference type="AlphaFoldDB" id="E4TY12"/>
<keyword evidence="3" id="KW-1185">Reference proteome</keyword>
<protein>
    <submittedName>
        <fullName evidence="2">KAP P-loop domain protein</fullName>
    </submittedName>
</protein>
<dbReference type="HOGENOM" id="CLU_022182_0_0_7"/>
<dbReference type="Pfam" id="PF07693">
    <property type="entry name" value="KAP_NTPase"/>
    <property type="match status" value="2"/>
</dbReference>
<dbReference type="EMBL" id="CP002355">
    <property type="protein sequence ID" value="ADR32925.1"/>
    <property type="molecule type" value="Genomic_DNA"/>
</dbReference>
<dbReference type="SUPFAM" id="SSF52540">
    <property type="entry name" value="P-loop containing nucleoside triphosphate hydrolases"/>
    <property type="match status" value="1"/>
</dbReference>
<evidence type="ECO:0000259" key="1">
    <source>
        <dbReference type="Pfam" id="PF07693"/>
    </source>
</evidence>
<evidence type="ECO:0000313" key="3">
    <source>
        <dbReference type="Proteomes" id="UP000008721"/>
    </source>
</evidence>
<feature type="domain" description="KAP NTPase" evidence="1">
    <location>
        <begin position="22"/>
        <end position="79"/>
    </location>
</feature>
<dbReference type="InterPro" id="IPR027417">
    <property type="entry name" value="P-loop_NTPase"/>
</dbReference>
<name>E4TY12_SULKY</name>
<proteinExistence type="predicted"/>
<dbReference type="STRING" id="709032.Sulku_0258"/>
<reference evidence="2 3" key="1">
    <citation type="journal article" date="2012" name="Stand. Genomic Sci.">
        <title>Complete genome sequence of the sulfur compounds oxidizing chemolithoautotroph Sulfuricurvum kujiense type strain (YK-1(T)).</title>
        <authorList>
            <person name="Han C."/>
            <person name="Kotsyurbenko O."/>
            <person name="Chertkov O."/>
            <person name="Held B."/>
            <person name="Lapidus A."/>
            <person name="Nolan M."/>
            <person name="Lucas S."/>
            <person name="Hammon N."/>
            <person name="Deshpande S."/>
            <person name="Cheng J.F."/>
            <person name="Tapia R."/>
            <person name="Goodwin L.A."/>
            <person name="Pitluck S."/>
            <person name="Liolios K."/>
            <person name="Pagani I."/>
            <person name="Ivanova N."/>
            <person name="Mavromatis K."/>
            <person name="Mikhailova N."/>
            <person name="Pati A."/>
            <person name="Chen A."/>
            <person name="Palaniappan K."/>
            <person name="Land M."/>
            <person name="Hauser L."/>
            <person name="Chang Y.J."/>
            <person name="Jeffries C.D."/>
            <person name="Brambilla E.M."/>
            <person name="Rohde M."/>
            <person name="Spring S."/>
            <person name="Sikorski J."/>
            <person name="Goker M."/>
            <person name="Woyke T."/>
            <person name="Bristow J."/>
            <person name="Eisen J.A."/>
            <person name="Markowitz V."/>
            <person name="Hugenholtz P."/>
            <person name="Kyrpides N.C."/>
            <person name="Klenk H.P."/>
            <person name="Detter J.C."/>
        </authorList>
    </citation>
    <scope>NUCLEOTIDE SEQUENCE [LARGE SCALE GENOMIC DNA]</scope>
    <source>
        <strain evidence="3">ATCC BAA-921 / DSM 16994 / JCM 11577 / YK-1</strain>
    </source>
</reference>
<sequence>MTQNTAVNHHIKDFLEYYIALDQPEYAVLLSGKWGSGKTFFINQVTEKYQDSKNIVKVSLFGLKSKEDIHKKVLLKLFNIDDTHDVSVTARVVGQVLKKFTGINLSDMPMGWALKQEGNQNAIFIFDDLERTGIELLELHGYINELTETHKQKVILLADEDKLKDDEKYILFKEKTIGKTFQIEQDFDTVFSSFLNGLKHSKEILQNNQSVIKSVYETAGYNNLRSLRQGLLDFDRLINYFEPKFKNHAELMTEIIQNFFVFTFEIKSGKLDIQTLQEMTMLRVGRMLNEEKSDDKLTPIEKVFHKYSFLSYELLLSMESWIDFFTLGILASERITDDLNRSRYFFREEREEWLNLWYFRELEEEEFQIALKSTLDKLERNEYSDAEIVMHITGILLRLSANRLYQNTEADIVQTMKEYIDRNRKNWDDIYTVDDFRIEQSGFGLGYQNEEMDEFKEVKNYLLEKAKETMYEDLSAQGERLLKYLEENNISMFMEMLSETRNDILYRLPVFQNLNPEDFVETLYHVKNQHFRSVVKTLLIRYDQVGWGVYFPLLEELDFWKSVCQIIRGEIEDKPINIKVTWLKYLNESIEEKIIRKIEKQMQHIEKEKNNVE</sequence>
<dbReference type="InterPro" id="IPR011646">
    <property type="entry name" value="KAP_P-loop"/>
</dbReference>